<evidence type="ECO:0000256" key="2">
    <source>
        <dbReference type="ARBA" id="ARBA00022989"/>
    </source>
</evidence>
<feature type="transmembrane region" description="Helical" evidence="4">
    <location>
        <begin position="112"/>
        <end position="130"/>
    </location>
</feature>
<dbReference type="InterPro" id="IPR036640">
    <property type="entry name" value="ABC1_TM_sf"/>
</dbReference>
<organism evidence="6">
    <name type="scientific">marine metagenome</name>
    <dbReference type="NCBI Taxonomy" id="408172"/>
    <lineage>
        <taxon>unclassified sequences</taxon>
        <taxon>metagenomes</taxon>
        <taxon>ecological metagenomes</taxon>
    </lineage>
</organism>
<gene>
    <name evidence="6" type="ORF">METZ01_LOCUS64285</name>
</gene>
<dbReference type="Gene3D" id="1.20.1560.10">
    <property type="entry name" value="ABC transporter type 1, transmembrane domain"/>
    <property type="match status" value="1"/>
</dbReference>
<dbReference type="GO" id="GO:0005524">
    <property type="term" value="F:ATP binding"/>
    <property type="evidence" value="ECO:0007669"/>
    <property type="project" value="InterPro"/>
</dbReference>
<proteinExistence type="predicted"/>
<protein>
    <recommendedName>
        <fullName evidence="5">ABC transmembrane type-1 domain-containing protein</fullName>
    </recommendedName>
</protein>
<dbReference type="PROSITE" id="PS50929">
    <property type="entry name" value="ABC_TM1F"/>
    <property type="match status" value="1"/>
</dbReference>
<name>A0A381T7D1_9ZZZZ</name>
<evidence type="ECO:0000313" key="6">
    <source>
        <dbReference type="EMBL" id="SVA11431.1"/>
    </source>
</evidence>
<feature type="transmembrane region" description="Helical" evidence="4">
    <location>
        <begin position="47"/>
        <end position="68"/>
    </location>
</feature>
<dbReference type="EMBL" id="UINC01004056">
    <property type="protein sequence ID" value="SVA11431.1"/>
    <property type="molecule type" value="Genomic_DNA"/>
</dbReference>
<evidence type="ECO:0000256" key="3">
    <source>
        <dbReference type="ARBA" id="ARBA00023136"/>
    </source>
</evidence>
<dbReference type="GO" id="GO:0016020">
    <property type="term" value="C:membrane"/>
    <property type="evidence" value="ECO:0007669"/>
    <property type="project" value="InterPro"/>
</dbReference>
<dbReference type="Pfam" id="PF00664">
    <property type="entry name" value="ABC_membrane"/>
    <property type="match status" value="1"/>
</dbReference>
<feature type="domain" description="ABC transmembrane type-1" evidence="5">
    <location>
        <begin position="161"/>
        <end position="376"/>
    </location>
</feature>
<sequence>VAEPSTQEHDPSIQDDIFASYTRMGFLETMRVLGRGWFYVRFFKIRFAIKWTLTLLSLMFPVFVLPWGTKIIIDHVALGRDIIGDPGTGYLGYPAWLHPLLAVFQGMSAFEIMAWIVAISVLLVSVFGAYSDAQNDTTEAGMEEGMDTATQQENLTHGGHSFSGGIVGYYEYKMNSRLTQSVNHLIRAKLFERIKALPVTTLDDQRIGDTIYRVMYDAPSINQIFYEVINRPTLSTAVFSAAMYNMWSAYPHVPAVVWAAAAIFPMFILISGPFSSAMRRVQERSRIAGASTTSTIEEGMDNVLAVQSLGGNQKEKQRFGGESSESFKRFRFTVFVDILLGNAQGLAHALMNTIVFLVVIGPIIDGVLTPGDYGAL</sequence>
<feature type="non-terminal residue" evidence="6">
    <location>
        <position position="1"/>
    </location>
</feature>
<dbReference type="SUPFAM" id="SSF90123">
    <property type="entry name" value="ABC transporter transmembrane region"/>
    <property type="match status" value="1"/>
</dbReference>
<evidence type="ECO:0000256" key="1">
    <source>
        <dbReference type="ARBA" id="ARBA00022692"/>
    </source>
</evidence>
<keyword evidence="2 4" id="KW-1133">Transmembrane helix</keyword>
<dbReference type="AlphaFoldDB" id="A0A381T7D1"/>
<dbReference type="GO" id="GO:0140359">
    <property type="term" value="F:ABC-type transporter activity"/>
    <property type="evidence" value="ECO:0007669"/>
    <property type="project" value="InterPro"/>
</dbReference>
<evidence type="ECO:0000256" key="4">
    <source>
        <dbReference type="SAM" id="Phobius"/>
    </source>
</evidence>
<keyword evidence="1 4" id="KW-0812">Transmembrane</keyword>
<keyword evidence="3 4" id="KW-0472">Membrane</keyword>
<feature type="transmembrane region" description="Helical" evidence="4">
    <location>
        <begin position="256"/>
        <end position="277"/>
    </location>
</feature>
<evidence type="ECO:0000259" key="5">
    <source>
        <dbReference type="PROSITE" id="PS50929"/>
    </source>
</evidence>
<dbReference type="InterPro" id="IPR011527">
    <property type="entry name" value="ABC1_TM_dom"/>
</dbReference>
<reference evidence="6" key="1">
    <citation type="submission" date="2018-05" db="EMBL/GenBank/DDBJ databases">
        <authorList>
            <person name="Lanie J.A."/>
            <person name="Ng W.-L."/>
            <person name="Kazmierczak K.M."/>
            <person name="Andrzejewski T.M."/>
            <person name="Davidsen T.M."/>
            <person name="Wayne K.J."/>
            <person name="Tettelin H."/>
            <person name="Glass J.I."/>
            <person name="Rusch D."/>
            <person name="Podicherti R."/>
            <person name="Tsui H.-C.T."/>
            <person name="Winkler M.E."/>
        </authorList>
    </citation>
    <scope>NUCLEOTIDE SEQUENCE</scope>
</reference>
<feature type="non-terminal residue" evidence="6">
    <location>
        <position position="376"/>
    </location>
</feature>
<feature type="transmembrane region" description="Helical" evidence="4">
    <location>
        <begin position="233"/>
        <end position="250"/>
    </location>
</feature>
<accession>A0A381T7D1</accession>